<dbReference type="AlphaFoldDB" id="A0A176XI22"/>
<dbReference type="GO" id="GO:0032259">
    <property type="term" value="P:methylation"/>
    <property type="evidence" value="ECO:0007669"/>
    <property type="project" value="UniProtKB-KW"/>
</dbReference>
<dbReference type="InterPro" id="IPR029063">
    <property type="entry name" value="SAM-dependent_MTases_sf"/>
</dbReference>
<keyword evidence="2" id="KW-0489">Methyltransferase</keyword>
<keyword evidence="2" id="KW-0808">Transferase</keyword>
<accession>A0A176XI22</accession>
<protein>
    <submittedName>
        <fullName evidence="2">Methyltransferase</fullName>
    </submittedName>
</protein>
<reference evidence="2 3" key="1">
    <citation type="submission" date="2016-05" db="EMBL/GenBank/DDBJ databases">
        <authorList>
            <person name="Lavstsen T."/>
            <person name="Jespersen J.S."/>
        </authorList>
    </citation>
    <scope>NUCLEOTIDE SEQUENCE [LARGE SCALE GENOMIC DNA]</scope>
    <source>
        <strain evidence="2 3">KCJ1736</strain>
    </source>
</reference>
<name>A0A176XI22_AGRTU</name>
<dbReference type="RefSeq" id="WP_063947567.1">
    <property type="nucleotide sequence ID" value="NZ_LXPS01000004.1"/>
</dbReference>
<evidence type="ECO:0000313" key="2">
    <source>
        <dbReference type="EMBL" id="OAE48926.1"/>
    </source>
</evidence>
<proteinExistence type="predicted"/>
<sequence>MTDTAAHIINLYRRHAGAWTNARNMELQELAWIERFAEILLQGATVLDIGCGSGEPIARYLAGRGHPITGVDGSPEMIALFRVDLPGETAECMDMRSLKMNRRYGGLVAWDSLFHLTPSDQRAMFPIFRELADPEAPLLFTSGPAFGETIGVLEGEPLYHASLDPDEYGLLLNENGFDVVAHMANDPSCGGHTVWLARQR</sequence>
<dbReference type="Pfam" id="PF13649">
    <property type="entry name" value="Methyltransf_25"/>
    <property type="match status" value="1"/>
</dbReference>
<dbReference type="EMBL" id="LXPS01000004">
    <property type="protein sequence ID" value="OAE48926.1"/>
    <property type="molecule type" value="Genomic_DNA"/>
</dbReference>
<gene>
    <name evidence="2" type="ORF">A7J57_20495</name>
</gene>
<feature type="domain" description="Methyltransferase" evidence="1">
    <location>
        <begin position="46"/>
        <end position="130"/>
    </location>
</feature>
<organism evidence="2 3">
    <name type="scientific">Agrobacterium tumefaciens</name>
    <dbReference type="NCBI Taxonomy" id="358"/>
    <lineage>
        <taxon>Bacteria</taxon>
        <taxon>Pseudomonadati</taxon>
        <taxon>Pseudomonadota</taxon>
        <taxon>Alphaproteobacteria</taxon>
        <taxon>Hyphomicrobiales</taxon>
        <taxon>Rhizobiaceae</taxon>
        <taxon>Rhizobium/Agrobacterium group</taxon>
        <taxon>Agrobacterium</taxon>
        <taxon>Agrobacterium tumefaciens complex</taxon>
    </lineage>
</organism>
<dbReference type="SUPFAM" id="SSF53335">
    <property type="entry name" value="S-adenosyl-L-methionine-dependent methyltransferases"/>
    <property type="match status" value="1"/>
</dbReference>
<evidence type="ECO:0000259" key="1">
    <source>
        <dbReference type="Pfam" id="PF13649"/>
    </source>
</evidence>
<dbReference type="Gene3D" id="3.40.50.150">
    <property type="entry name" value="Vaccinia Virus protein VP39"/>
    <property type="match status" value="1"/>
</dbReference>
<dbReference type="GO" id="GO:0008168">
    <property type="term" value="F:methyltransferase activity"/>
    <property type="evidence" value="ECO:0007669"/>
    <property type="project" value="UniProtKB-KW"/>
</dbReference>
<dbReference type="Proteomes" id="UP000077098">
    <property type="component" value="Unassembled WGS sequence"/>
</dbReference>
<dbReference type="InterPro" id="IPR041698">
    <property type="entry name" value="Methyltransf_25"/>
</dbReference>
<dbReference type="CDD" id="cd02440">
    <property type="entry name" value="AdoMet_MTases"/>
    <property type="match status" value="1"/>
</dbReference>
<comment type="caution">
    <text evidence="2">The sequence shown here is derived from an EMBL/GenBank/DDBJ whole genome shotgun (WGS) entry which is preliminary data.</text>
</comment>
<evidence type="ECO:0000313" key="3">
    <source>
        <dbReference type="Proteomes" id="UP000077098"/>
    </source>
</evidence>